<reference evidence="11" key="1">
    <citation type="journal article" date="2018" name="Nat. Microbiol.">
        <title>Leveraging single-cell genomics to expand the fungal tree of life.</title>
        <authorList>
            <person name="Ahrendt S.R."/>
            <person name="Quandt C.A."/>
            <person name="Ciobanu D."/>
            <person name="Clum A."/>
            <person name="Salamov A."/>
            <person name="Andreopoulos B."/>
            <person name="Cheng J.F."/>
            <person name="Woyke T."/>
            <person name="Pelin A."/>
            <person name="Henrissat B."/>
            <person name="Reynolds N.K."/>
            <person name="Benny G.L."/>
            <person name="Smith M.E."/>
            <person name="James T.Y."/>
            <person name="Grigoriev I.V."/>
        </authorList>
    </citation>
    <scope>NUCLEOTIDE SEQUENCE [LARGE SCALE GENOMIC DNA]</scope>
    <source>
        <strain evidence="11">RSA 1356</strain>
    </source>
</reference>
<dbReference type="AlphaFoldDB" id="A0A4P9XKB0"/>
<dbReference type="GO" id="GO:0005741">
    <property type="term" value="C:mitochondrial outer membrane"/>
    <property type="evidence" value="ECO:0007669"/>
    <property type="project" value="UniProtKB-SubCell"/>
</dbReference>
<evidence type="ECO:0000256" key="7">
    <source>
        <dbReference type="ARBA" id="ARBA00023128"/>
    </source>
</evidence>
<comment type="similarity">
    <text evidence="9">Belongs to the Tom5 family.</text>
</comment>
<protein>
    <submittedName>
        <fullName evidence="10">Uncharacterized protein</fullName>
    </submittedName>
</protein>
<dbReference type="OrthoDB" id="2101782at2759"/>
<dbReference type="Proteomes" id="UP000271241">
    <property type="component" value="Unassembled WGS sequence"/>
</dbReference>
<dbReference type="Pfam" id="PF10642">
    <property type="entry name" value="Tom5"/>
    <property type="match status" value="1"/>
</dbReference>
<evidence type="ECO:0000256" key="4">
    <source>
        <dbReference type="ARBA" id="ARBA00022787"/>
    </source>
</evidence>
<accession>A0A4P9XKB0</accession>
<sequence>MFSFQQPQPTEEQKALNRRHVKRSLSTFLLAIIALRTAPFVLKALRGALH</sequence>
<evidence type="ECO:0000256" key="9">
    <source>
        <dbReference type="ARBA" id="ARBA00025716"/>
    </source>
</evidence>
<keyword evidence="11" id="KW-1185">Reference proteome</keyword>
<evidence type="ECO:0000313" key="11">
    <source>
        <dbReference type="Proteomes" id="UP000271241"/>
    </source>
</evidence>
<keyword evidence="8" id="KW-0472">Membrane</keyword>
<evidence type="ECO:0000256" key="2">
    <source>
        <dbReference type="ARBA" id="ARBA00022448"/>
    </source>
</evidence>
<gene>
    <name evidence="10" type="ORF">THASP1DRAFT_31993</name>
</gene>
<name>A0A4P9XKB0_9FUNG</name>
<dbReference type="GO" id="GO:0015031">
    <property type="term" value="P:protein transport"/>
    <property type="evidence" value="ECO:0007669"/>
    <property type="project" value="UniProtKB-KW"/>
</dbReference>
<keyword evidence="2" id="KW-0813">Transport</keyword>
<keyword evidence="3" id="KW-0812">Transmembrane</keyword>
<evidence type="ECO:0000256" key="5">
    <source>
        <dbReference type="ARBA" id="ARBA00022927"/>
    </source>
</evidence>
<organism evidence="10 11">
    <name type="scientific">Thamnocephalis sphaerospora</name>
    <dbReference type="NCBI Taxonomy" id="78915"/>
    <lineage>
        <taxon>Eukaryota</taxon>
        <taxon>Fungi</taxon>
        <taxon>Fungi incertae sedis</taxon>
        <taxon>Zoopagomycota</taxon>
        <taxon>Zoopagomycotina</taxon>
        <taxon>Zoopagomycetes</taxon>
        <taxon>Zoopagales</taxon>
        <taxon>Sigmoideomycetaceae</taxon>
        <taxon>Thamnocephalis</taxon>
    </lineage>
</organism>
<evidence type="ECO:0000256" key="3">
    <source>
        <dbReference type="ARBA" id="ARBA00022692"/>
    </source>
</evidence>
<keyword evidence="4" id="KW-1000">Mitochondrion outer membrane</keyword>
<keyword evidence="7" id="KW-0496">Mitochondrion</keyword>
<evidence type="ECO:0000256" key="1">
    <source>
        <dbReference type="ARBA" id="ARBA00004572"/>
    </source>
</evidence>
<evidence type="ECO:0000256" key="6">
    <source>
        <dbReference type="ARBA" id="ARBA00022989"/>
    </source>
</evidence>
<proteinExistence type="inferred from homology"/>
<keyword evidence="5" id="KW-0653">Protein transport</keyword>
<dbReference type="GO" id="GO:0006626">
    <property type="term" value="P:protein targeting to mitochondrion"/>
    <property type="evidence" value="ECO:0007669"/>
    <property type="project" value="UniProtKB-ARBA"/>
</dbReference>
<comment type="subcellular location">
    <subcellularLocation>
        <location evidence="1">Mitochondrion outer membrane</location>
        <topology evidence="1">Single-pass membrane protein</topology>
    </subcellularLocation>
</comment>
<evidence type="ECO:0000256" key="8">
    <source>
        <dbReference type="ARBA" id="ARBA00023136"/>
    </source>
</evidence>
<dbReference type="EMBL" id="KZ992935">
    <property type="protein sequence ID" value="RKP06186.1"/>
    <property type="molecule type" value="Genomic_DNA"/>
</dbReference>
<keyword evidence="6" id="KW-1133">Transmembrane helix</keyword>
<evidence type="ECO:0000313" key="10">
    <source>
        <dbReference type="EMBL" id="RKP06186.1"/>
    </source>
</evidence>
<dbReference type="InterPro" id="IPR019603">
    <property type="entry name" value="Tom5"/>
</dbReference>